<dbReference type="GO" id="GO:0005886">
    <property type="term" value="C:plasma membrane"/>
    <property type="evidence" value="ECO:0007669"/>
    <property type="project" value="TreeGrafter"/>
</dbReference>
<evidence type="ECO:0000256" key="6">
    <source>
        <dbReference type="ARBA" id="ARBA00022556"/>
    </source>
</evidence>
<dbReference type="UniPathway" id="UPA00359">
    <property type="reaction ID" value="UER00482"/>
</dbReference>
<feature type="binding site" evidence="13">
    <location>
        <begin position="68"/>
        <end position="75"/>
    </location>
    <ligand>
        <name>ATP</name>
        <dbReference type="ChEBI" id="CHEBI:30616"/>
    </ligand>
</feature>
<dbReference type="Pfam" id="PF02606">
    <property type="entry name" value="LpxK"/>
    <property type="match status" value="1"/>
</dbReference>
<evidence type="ECO:0000256" key="12">
    <source>
        <dbReference type="ARBA" id="ARBA00029757"/>
    </source>
</evidence>
<dbReference type="NCBIfam" id="TIGR00682">
    <property type="entry name" value="lpxK"/>
    <property type="match status" value="1"/>
</dbReference>
<evidence type="ECO:0000256" key="5">
    <source>
        <dbReference type="ARBA" id="ARBA00022516"/>
    </source>
</evidence>
<evidence type="ECO:0000256" key="1">
    <source>
        <dbReference type="ARBA" id="ARBA00002274"/>
    </source>
</evidence>
<keyword evidence="11 13" id="KW-0443">Lipid metabolism</keyword>
<dbReference type="GO" id="GO:0009029">
    <property type="term" value="F:lipid-A 4'-kinase activity"/>
    <property type="evidence" value="ECO:0007669"/>
    <property type="project" value="UniProtKB-UniRule"/>
</dbReference>
<organism evidence="14 15">
    <name type="scientific">Aquisphaera giovannonii</name>
    <dbReference type="NCBI Taxonomy" id="406548"/>
    <lineage>
        <taxon>Bacteria</taxon>
        <taxon>Pseudomonadati</taxon>
        <taxon>Planctomycetota</taxon>
        <taxon>Planctomycetia</taxon>
        <taxon>Isosphaerales</taxon>
        <taxon>Isosphaeraceae</taxon>
        <taxon>Aquisphaera</taxon>
    </lineage>
</organism>
<keyword evidence="5 13" id="KW-0444">Lipid biosynthesis</keyword>
<evidence type="ECO:0000313" key="15">
    <source>
        <dbReference type="Proteomes" id="UP000324233"/>
    </source>
</evidence>
<evidence type="ECO:0000256" key="2">
    <source>
        <dbReference type="ARBA" id="ARBA00004870"/>
    </source>
</evidence>
<dbReference type="PANTHER" id="PTHR42724">
    <property type="entry name" value="TETRAACYLDISACCHARIDE 4'-KINASE"/>
    <property type="match status" value="1"/>
</dbReference>
<evidence type="ECO:0000256" key="3">
    <source>
        <dbReference type="ARBA" id="ARBA00012071"/>
    </source>
</evidence>
<comment type="function">
    <text evidence="1 13">Transfers the gamma-phosphate of ATP to the 4'-position of a tetraacyldisaccharide 1-phosphate intermediate (termed DS-1-P) to form tetraacyldisaccharide 1,4'-bis-phosphate (lipid IVA).</text>
</comment>
<dbReference type="RefSeq" id="WP_246196208.1">
    <property type="nucleotide sequence ID" value="NZ_CP042997.1"/>
</dbReference>
<keyword evidence="9 13" id="KW-0418">Kinase</keyword>
<evidence type="ECO:0000313" key="14">
    <source>
        <dbReference type="EMBL" id="QEH37325.1"/>
    </source>
</evidence>
<accession>A0A5B9WBA8</accession>
<evidence type="ECO:0000256" key="13">
    <source>
        <dbReference type="HAMAP-Rule" id="MF_00409"/>
    </source>
</evidence>
<comment type="catalytic activity">
    <reaction evidence="13">
        <text>a lipid A disaccharide + ATP = a lipid IVA + ADP + H(+)</text>
        <dbReference type="Rhea" id="RHEA:67840"/>
        <dbReference type="ChEBI" id="CHEBI:15378"/>
        <dbReference type="ChEBI" id="CHEBI:30616"/>
        <dbReference type="ChEBI" id="CHEBI:176343"/>
        <dbReference type="ChEBI" id="CHEBI:176425"/>
        <dbReference type="ChEBI" id="CHEBI:456216"/>
        <dbReference type="EC" id="2.7.1.130"/>
    </reaction>
</comment>
<dbReference type="InterPro" id="IPR003758">
    <property type="entry name" value="LpxK"/>
</dbReference>
<dbReference type="KEGG" id="agv:OJF2_59150"/>
<comment type="pathway">
    <text evidence="2 13">Glycolipid biosynthesis; lipid IV(A) biosynthesis; lipid IV(A) from (3R)-3-hydroxytetradecanoyl-[acyl-carrier-protein] and UDP-N-acetyl-alpha-D-glucosamine: step 6/6.</text>
</comment>
<dbReference type="GO" id="GO:0005524">
    <property type="term" value="F:ATP binding"/>
    <property type="evidence" value="ECO:0007669"/>
    <property type="project" value="UniProtKB-UniRule"/>
</dbReference>
<dbReference type="Proteomes" id="UP000324233">
    <property type="component" value="Chromosome"/>
</dbReference>
<evidence type="ECO:0000256" key="11">
    <source>
        <dbReference type="ARBA" id="ARBA00023098"/>
    </source>
</evidence>
<evidence type="ECO:0000256" key="9">
    <source>
        <dbReference type="ARBA" id="ARBA00022777"/>
    </source>
</evidence>
<keyword evidence="15" id="KW-1185">Reference proteome</keyword>
<protein>
    <recommendedName>
        <fullName evidence="4 13">Tetraacyldisaccharide 4'-kinase</fullName>
        <ecNumber evidence="3 13">2.7.1.130</ecNumber>
    </recommendedName>
    <alternativeName>
        <fullName evidence="12 13">Lipid A 4'-kinase</fullName>
    </alternativeName>
</protein>
<sequence>MRRLEPELFLRLVRGELRNPAAAVARMGLGAAAIPYGLAVRARNLAFDLGWKPSSRASVPVVSVGNLTLGGTGKTPMVEWLARWYRRRGVRVTLLSRGYGHGGGINDEGLVLEENLGDVPHLQDADRVSLARIAVEELEAELIVLDDGFQHRRLARDVDIVMLDALDPFGLGRLFPRGLLREPIGSLRRASAVVLSRADTLDGEPLAAIRRAVDRVAPGRPFLLTRHAPIDLLDADGGSGPVADLAGKRVAAFCGIGNPEGFRRTIRPLCGEVVDLRVFPDHHRYDARDVAELTEWARRSGADLALTTQKDSVKLRTSTLGAVPLRVLRIGLEITEGLEALEGILAPLVRPVPGG</sequence>
<gene>
    <name evidence="13 14" type="primary">lpxK</name>
    <name evidence="14" type="ORF">OJF2_59150</name>
</gene>
<keyword evidence="10 13" id="KW-0067">ATP-binding</keyword>
<dbReference type="SUPFAM" id="SSF52540">
    <property type="entry name" value="P-loop containing nucleoside triphosphate hydrolases"/>
    <property type="match status" value="1"/>
</dbReference>
<dbReference type="EMBL" id="CP042997">
    <property type="protein sequence ID" value="QEH37325.1"/>
    <property type="molecule type" value="Genomic_DNA"/>
</dbReference>
<evidence type="ECO:0000256" key="10">
    <source>
        <dbReference type="ARBA" id="ARBA00022840"/>
    </source>
</evidence>
<dbReference type="HAMAP" id="MF_00409">
    <property type="entry name" value="LpxK"/>
    <property type="match status" value="1"/>
</dbReference>
<keyword evidence="6 13" id="KW-0441">Lipid A biosynthesis</keyword>
<name>A0A5B9WBA8_9BACT</name>
<evidence type="ECO:0000256" key="8">
    <source>
        <dbReference type="ARBA" id="ARBA00022741"/>
    </source>
</evidence>
<dbReference type="InterPro" id="IPR027417">
    <property type="entry name" value="P-loop_NTPase"/>
</dbReference>
<dbReference type="PANTHER" id="PTHR42724:SF1">
    <property type="entry name" value="TETRAACYLDISACCHARIDE 4'-KINASE, MITOCHONDRIAL-RELATED"/>
    <property type="match status" value="1"/>
</dbReference>
<keyword evidence="8 13" id="KW-0547">Nucleotide-binding</keyword>
<dbReference type="GO" id="GO:0009244">
    <property type="term" value="P:lipopolysaccharide core region biosynthetic process"/>
    <property type="evidence" value="ECO:0007669"/>
    <property type="project" value="TreeGrafter"/>
</dbReference>
<evidence type="ECO:0000256" key="4">
    <source>
        <dbReference type="ARBA" id="ARBA00016436"/>
    </source>
</evidence>
<comment type="similarity">
    <text evidence="13">Belongs to the LpxK family.</text>
</comment>
<proteinExistence type="inferred from homology"/>
<dbReference type="GO" id="GO:0009245">
    <property type="term" value="P:lipid A biosynthetic process"/>
    <property type="evidence" value="ECO:0007669"/>
    <property type="project" value="UniProtKB-UniRule"/>
</dbReference>
<dbReference type="EC" id="2.7.1.130" evidence="3 13"/>
<keyword evidence="7 13" id="KW-0808">Transferase</keyword>
<evidence type="ECO:0000256" key="7">
    <source>
        <dbReference type="ARBA" id="ARBA00022679"/>
    </source>
</evidence>
<dbReference type="AlphaFoldDB" id="A0A5B9WBA8"/>
<reference evidence="14 15" key="1">
    <citation type="submission" date="2019-08" db="EMBL/GenBank/DDBJ databases">
        <title>Deep-cultivation of Planctomycetes and their phenomic and genomic characterization uncovers novel biology.</title>
        <authorList>
            <person name="Wiegand S."/>
            <person name="Jogler M."/>
            <person name="Boedeker C."/>
            <person name="Pinto D."/>
            <person name="Vollmers J."/>
            <person name="Rivas-Marin E."/>
            <person name="Kohn T."/>
            <person name="Peeters S.H."/>
            <person name="Heuer A."/>
            <person name="Rast P."/>
            <person name="Oberbeckmann S."/>
            <person name="Bunk B."/>
            <person name="Jeske O."/>
            <person name="Meyerdierks A."/>
            <person name="Storesund J.E."/>
            <person name="Kallscheuer N."/>
            <person name="Luecker S."/>
            <person name="Lage O.M."/>
            <person name="Pohl T."/>
            <person name="Merkel B.J."/>
            <person name="Hornburger P."/>
            <person name="Mueller R.-W."/>
            <person name="Bruemmer F."/>
            <person name="Labrenz M."/>
            <person name="Spormann A.M."/>
            <person name="Op den Camp H."/>
            <person name="Overmann J."/>
            <person name="Amann R."/>
            <person name="Jetten M.S.M."/>
            <person name="Mascher T."/>
            <person name="Medema M.H."/>
            <person name="Devos D.P."/>
            <person name="Kaster A.-K."/>
            <person name="Ovreas L."/>
            <person name="Rohde M."/>
            <person name="Galperin M.Y."/>
            <person name="Jogler C."/>
        </authorList>
    </citation>
    <scope>NUCLEOTIDE SEQUENCE [LARGE SCALE GENOMIC DNA]</scope>
    <source>
        <strain evidence="14 15">OJF2</strain>
    </source>
</reference>